<gene>
    <name evidence="2" type="ORF">PF001_g4692</name>
</gene>
<comment type="caution">
    <text evidence="2">The sequence shown here is derived from an EMBL/GenBank/DDBJ whole genome shotgun (WGS) entry which is preliminary data.</text>
</comment>
<dbReference type="Gene3D" id="3.10.129.10">
    <property type="entry name" value="Hotdog Thioesterase"/>
    <property type="match status" value="1"/>
</dbReference>
<dbReference type="GO" id="GO:0005634">
    <property type="term" value="C:nucleus"/>
    <property type="evidence" value="ECO:0007669"/>
    <property type="project" value="TreeGrafter"/>
</dbReference>
<evidence type="ECO:0000256" key="1">
    <source>
        <dbReference type="SAM" id="MobiDB-lite"/>
    </source>
</evidence>
<feature type="compositionally biased region" description="Acidic residues" evidence="1">
    <location>
        <begin position="18"/>
        <end position="28"/>
    </location>
</feature>
<dbReference type="Proteomes" id="UP000437068">
    <property type="component" value="Unassembled WGS sequence"/>
</dbReference>
<accession>A0A6A4EH70</accession>
<proteinExistence type="predicted"/>
<dbReference type="Gene3D" id="2.40.128.700">
    <property type="match status" value="1"/>
</dbReference>
<feature type="compositionally biased region" description="Basic and acidic residues" evidence="1">
    <location>
        <begin position="51"/>
        <end position="63"/>
    </location>
</feature>
<feature type="region of interest" description="Disordered" evidence="1">
    <location>
        <begin position="1"/>
        <end position="120"/>
    </location>
</feature>
<evidence type="ECO:0000313" key="3">
    <source>
        <dbReference type="Proteomes" id="UP000437068"/>
    </source>
</evidence>
<dbReference type="GO" id="GO:0006633">
    <property type="term" value="P:fatty acid biosynthetic process"/>
    <property type="evidence" value="ECO:0007669"/>
    <property type="project" value="InterPro"/>
</dbReference>
<feature type="compositionally biased region" description="Basic and acidic residues" evidence="1">
    <location>
        <begin position="30"/>
        <end position="40"/>
    </location>
</feature>
<organism evidence="2 3">
    <name type="scientific">Phytophthora fragariae</name>
    <dbReference type="NCBI Taxonomy" id="53985"/>
    <lineage>
        <taxon>Eukaryota</taxon>
        <taxon>Sar</taxon>
        <taxon>Stramenopiles</taxon>
        <taxon>Oomycota</taxon>
        <taxon>Peronosporomycetes</taxon>
        <taxon>Peronosporales</taxon>
        <taxon>Peronosporaceae</taxon>
        <taxon>Phytophthora</taxon>
    </lineage>
</organism>
<dbReference type="InterPro" id="IPR003965">
    <property type="entry name" value="Fatty_acid_synthase"/>
</dbReference>
<dbReference type="EMBL" id="QXGE01000165">
    <property type="protein sequence ID" value="KAE9321871.1"/>
    <property type="molecule type" value="Genomic_DNA"/>
</dbReference>
<dbReference type="InterPro" id="IPR001227">
    <property type="entry name" value="Ac_transferase_dom_sf"/>
</dbReference>
<dbReference type="AlphaFoldDB" id="A0A6A4EH70"/>
<reference evidence="2 3" key="1">
    <citation type="submission" date="2018-08" db="EMBL/GenBank/DDBJ databases">
        <title>Genomic investigation of the strawberry pathogen Phytophthora fragariae indicates pathogenicity is determined by transcriptional variation in three key races.</title>
        <authorList>
            <person name="Adams T.M."/>
            <person name="Armitage A.D."/>
            <person name="Sobczyk M.K."/>
            <person name="Bates H.J."/>
            <person name="Dunwell J.M."/>
            <person name="Nellist C.F."/>
            <person name="Harrison R.J."/>
        </authorList>
    </citation>
    <scope>NUCLEOTIDE SEQUENCE [LARGE SCALE GENOMIC DNA]</scope>
    <source>
        <strain evidence="2 3">A4</strain>
    </source>
</reference>
<dbReference type="GO" id="GO:0004312">
    <property type="term" value="F:fatty acid synthase activity"/>
    <property type="evidence" value="ECO:0007669"/>
    <property type="project" value="InterPro"/>
</dbReference>
<dbReference type="GO" id="GO:0005835">
    <property type="term" value="C:fatty acid synthase complex"/>
    <property type="evidence" value="ECO:0007669"/>
    <property type="project" value="InterPro"/>
</dbReference>
<feature type="compositionally biased region" description="Basic and acidic residues" evidence="1">
    <location>
        <begin position="74"/>
        <end position="87"/>
    </location>
</feature>
<evidence type="ECO:0000313" key="2">
    <source>
        <dbReference type="EMBL" id="KAE9321871.1"/>
    </source>
</evidence>
<dbReference type="GO" id="GO:0016973">
    <property type="term" value="P:poly(A)+ mRNA export from nucleus"/>
    <property type="evidence" value="ECO:0007669"/>
    <property type="project" value="TreeGrafter"/>
</dbReference>
<dbReference type="Gene3D" id="1.20.930.10">
    <property type="entry name" value="Conserved domain common to transcription factors TFIIS, elongin A, CRSP70"/>
    <property type="match status" value="1"/>
</dbReference>
<dbReference type="PRINTS" id="PR01483">
    <property type="entry name" value="FASYNTHASE"/>
</dbReference>
<name>A0A6A4EH70_9STRA</name>
<sequence length="626" mass="70110">MGSSDEDERKKRSINEMFGDEDSDDSGDEQIPRIAHDHHYGGRLGALRLGLGERRRAEAREARGVAAPKRVKKSRDDDAGRSKRRDDGEETTTTASDDERPLGDEPEQTQQQKDDLFDRTLKSFKTGRSRTKLSLLPQEMEQITQELLYRMDKAYADDLASIAECRPALKTIKFVDSVLHVLRKLKFQPMLMDFDLLTIVKKWIQPLEDGSLLNVGLRTKMLEMVSKMPVFKEHLKRSGLGNFHSRHQHHEGGYRGMPRRTGSQRGRGGRPRRLLYDRVVASADQVGVHEVVCASSTAVVHGVAIISRKTVDEQLEEVLEPLVELHSEFLIRGSFNVFEATFSIDKLTDDVLAAEASVSVGDNLSFELTTKKQYASINSLSSVEVSGVLCREEAGSKVEIGTVELKSNQVNESPGEAAFLRQLQPADANAGGMFANGGSHVPESRWRSMCRRTRWRTPWLRATPTRFTARSTPPSWATCRWASRSCTVCGPRRRSATWSSRASVCFDSNVVDYDLNFDGMVYPDEKLFMQARHIGLDDGKKVLSVEVVTGSGKRVVSTCAVMKQAPMAFVFTGQGSAAVNMGMDRYQESSVACEIWNRGDVTQHVRFLHPRDGAQEPEVHYGALWR</sequence>
<dbReference type="InterPro" id="IPR051037">
    <property type="entry name" value="RNAPII_TF_IWS1"/>
</dbReference>
<protein>
    <submittedName>
        <fullName evidence="2">Uncharacterized protein</fullName>
    </submittedName>
</protein>
<dbReference type="PANTHER" id="PTHR46010">
    <property type="entry name" value="PROTEIN IWS1 HOMOLOG"/>
    <property type="match status" value="1"/>
</dbReference>
<dbReference type="Gene3D" id="3.40.366.10">
    <property type="entry name" value="Malonyl-Coenzyme A Acyl Carrier Protein, domain 2"/>
    <property type="match status" value="1"/>
</dbReference>
<feature type="region of interest" description="Disordered" evidence="1">
    <location>
        <begin position="246"/>
        <end position="270"/>
    </location>
</feature>
<dbReference type="InterPro" id="IPR035441">
    <property type="entry name" value="TFIIS/LEDGF_dom_sf"/>
</dbReference>
<dbReference type="PANTHER" id="PTHR46010:SF1">
    <property type="entry name" value="PROTEIN IWS1 HOMOLOG"/>
    <property type="match status" value="1"/>
</dbReference>